<evidence type="ECO:0000313" key="17">
    <source>
        <dbReference type="EMBL" id="BDG02919.1"/>
    </source>
</evidence>
<dbReference type="EMBL" id="AP025591">
    <property type="protein sequence ID" value="BDG02919.1"/>
    <property type="molecule type" value="Genomic_DNA"/>
</dbReference>
<keyword evidence="6" id="KW-0269">Exonuclease</keyword>
<dbReference type="PANTHER" id="PTHR11070">
    <property type="entry name" value="UVRD / RECB / PCRA DNA HELICASE FAMILY MEMBER"/>
    <property type="match status" value="1"/>
</dbReference>
<comment type="catalytic activity">
    <reaction evidence="13">
        <text>ATP + H2O = ADP + phosphate + H(+)</text>
        <dbReference type="Rhea" id="RHEA:13065"/>
        <dbReference type="ChEBI" id="CHEBI:15377"/>
        <dbReference type="ChEBI" id="CHEBI:15378"/>
        <dbReference type="ChEBI" id="CHEBI:30616"/>
        <dbReference type="ChEBI" id="CHEBI:43474"/>
        <dbReference type="ChEBI" id="CHEBI:456216"/>
        <dbReference type="EC" id="5.6.2.4"/>
    </reaction>
</comment>
<evidence type="ECO:0000256" key="12">
    <source>
        <dbReference type="ARBA" id="ARBA00034808"/>
    </source>
</evidence>
<keyword evidence="3" id="KW-0227">DNA damage</keyword>
<proteinExistence type="predicted"/>
<comment type="catalytic activity">
    <reaction evidence="11">
        <text>Couples ATP hydrolysis with the unwinding of duplex DNA by translocating in the 3'-5' direction.</text>
        <dbReference type="EC" id="5.6.2.4"/>
    </reaction>
</comment>
<dbReference type="InterPro" id="IPR011604">
    <property type="entry name" value="PDDEXK-like_dom_sf"/>
</dbReference>
<keyword evidence="9" id="KW-0234">DNA repair</keyword>
<evidence type="ECO:0000256" key="1">
    <source>
        <dbReference type="ARBA" id="ARBA00022722"/>
    </source>
</evidence>
<dbReference type="PROSITE" id="PS51198">
    <property type="entry name" value="UVRD_HELICASE_ATP_BIND"/>
    <property type="match status" value="1"/>
</dbReference>
<evidence type="ECO:0000256" key="5">
    <source>
        <dbReference type="ARBA" id="ARBA00022806"/>
    </source>
</evidence>
<evidence type="ECO:0000256" key="7">
    <source>
        <dbReference type="ARBA" id="ARBA00022840"/>
    </source>
</evidence>
<dbReference type="Pfam" id="PF13361">
    <property type="entry name" value="UvrD_C"/>
    <property type="match status" value="1"/>
</dbReference>
<dbReference type="InterPro" id="IPR038726">
    <property type="entry name" value="PDDEXK_AddAB-type"/>
</dbReference>
<evidence type="ECO:0000256" key="14">
    <source>
        <dbReference type="PROSITE-ProRule" id="PRU00560"/>
    </source>
</evidence>
<keyword evidence="4 14" id="KW-0378">Hydrolase</keyword>
<evidence type="ECO:0000256" key="10">
    <source>
        <dbReference type="ARBA" id="ARBA00023235"/>
    </source>
</evidence>
<dbReference type="GO" id="GO:0004386">
    <property type="term" value="F:helicase activity"/>
    <property type="evidence" value="ECO:0007669"/>
    <property type="project" value="UniProtKB-KW"/>
</dbReference>
<accession>A0ABM7WTW7</accession>
<dbReference type="Pfam" id="PF12705">
    <property type="entry name" value="PDDEXK_1"/>
    <property type="match status" value="1"/>
</dbReference>
<dbReference type="Proteomes" id="UP001162891">
    <property type="component" value="Chromosome"/>
</dbReference>
<keyword evidence="18" id="KW-1185">Reference proteome</keyword>
<evidence type="ECO:0000256" key="6">
    <source>
        <dbReference type="ARBA" id="ARBA00022839"/>
    </source>
</evidence>
<evidence type="ECO:0000256" key="8">
    <source>
        <dbReference type="ARBA" id="ARBA00023125"/>
    </source>
</evidence>
<evidence type="ECO:0000259" key="15">
    <source>
        <dbReference type="PROSITE" id="PS51198"/>
    </source>
</evidence>
<evidence type="ECO:0000256" key="3">
    <source>
        <dbReference type="ARBA" id="ARBA00022763"/>
    </source>
</evidence>
<evidence type="ECO:0000313" key="18">
    <source>
        <dbReference type="Proteomes" id="UP001162891"/>
    </source>
</evidence>
<dbReference type="Gene3D" id="3.90.320.10">
    <property type="match status" value="1"/>
</dbReference>
<dbReference type="Gene3D" id="3.40.50.300">
    <property type="entry name" value="P-loop containing nucleotide triphosphate hydrolases"/>
    <property type="match status" value="4"/>
</dbReference>
<dbReference type="InterPro" id="IPR011335">
    <property type="entry name" value="Restrct_endonuc-II-like"/>
</dbReference>
<keyword evidence="10" id="KW-0413">Isomerase</keyword>
<reference evidence="18" key="1">
    <citation type="journal article" date="2022" name="Int. J. Syst. Evol. Microbiol.">
        <title>Anaeromyxobacter oryzae sp. nov., Anaeromyxobacter diazotrophicus sp. nov. and Anaeromyxobacter paludicola sp. nov., isolated from paddy soils.</title>
        <authorList>
            <person name="Itoh H."/>
            <person name="Xu Z."/>
            <person name="Mise K."/>
            <person name="Masuda Y."/>
            <person name="Ushijima N."/>
            <person name="Hayakawa C."/>
            <person name="Shiratori Y."/>
            <person name="Senoo K."/>
        </authorList>
    </citation>
    <scope>NUCLEOTIDE SEQUENCE [LARGE SCALE GENOMIC DNA]</scope>
    <source>
        <strain evidence="18">Red232</strain>
    </source>
</reference>
<evidence type="ECO:0000256" key="2">
    <source>
        <dbReference type="ARBA" id="ARBA00022741"/>
    </source>
</evidence>
<organism evidence="17 18">
    <name type="scientific">Anaeromyxobacter oryzae</name>
    <dbReference type="NCBI Taxonomy" id="2918170"/>
    <lineage>
        <taxon>Bacteria</taxon>
        <taxon>Pseudomonadati</taxon>
        <taxon>Myxococcota</taxon>
        <taxon>Myxococcia</taxon>
        <taxon>Myxococcales</taxon>
        <taxon>Cystobacterineae</taxon>
        <taxon>Anaeromyxobacteraceae</taxon>
        <taxon>Anaeromyxobacter</taxon>
    </lineage>
</organism>
<keyword evidence="2 14" id="KW-0547">Nucleotide-binding</keyword>
<keyword evidence="5 14" id="KW-0347">Helicase</keyword>
<evidence type="ECO:0000256" key="13">
    <source>
        <dbReference type="ARBA" id="ARBA00048988"/>
    </source>
</evidence>
<dbReference type="RefSeq" id="WP_248360598.1">
    <property type="nucleotide sequence ID" value="NZ_AP025591.1"/>
</dbReference>
<dbReference type="PROSITE" id="PS51217">
    <property type="entry name" value="UVRD_HELICASE_CTER"/>
    <property type="match status" value="1"/>
</dbReference>
<keyword evidence="1" id="KW-0540">Nuclease</keyword>
<evidence type="ECO:0000259" key="16">
    <source>
        <dbReference type="PROSITE" id="PS51217"/>
    </source>
</evidence>
<evidence type="ECO:0000256" key="9">
    <source>
        <dbReference type="ARBA" id="ARBA00023204"/>
    </source>
</evidence>
<dbReference type="InterPro" id="IPR027417">
    <property type="entry name" value="P-loop_NTPase"/>
</dbReference>
<sequence length="1087" mass="116938">MTVHVVSASAGTGKTFHLTGAVRDALLAPEASPDRARPEGVVAITYTRKAAAELESRIRTDLIRAGRGDLAARVRDGYLGTVHSVCERLLRELALEAGHSPFLEPIAEPQRERLFAEALAAVLAGREAPIERIASRFQLEGWETGPLRKIVELARENGLDGAGLRAAGERSLAALAAVLPPISMTGEEYLERLGAEAREADRRLRALNRAGKAAGARRDAVADLVRALDRGLPPWATQLKAVRQEWTGAEQPLVAGLLETVPWHLSAESFHADLTDLTRELFAVAADALDAYAEAKQAARVVDFQDMLALAARLLEDAGVAASLAGKLDLVVVDEFQDTSPMQLAVVSALERIARRSVWVGDRKQAIFGFQGSDPVLMGEAMAHALGGREPEFLSESWRSRRPLVDFTSELFAHALAPHGFDEREVRITTPAERPDPPALRDAPVLECWSWDGNGEPHAVADGVFRLLAEAPPVREKDTGVVRPLRRKDVAVLARRNEDCRAIASALRARGIPARLELADLAQTPEAILVRSAVALVADPADGVAAMDVSYLSGGAADPDAWLSARLVEAARDRAARASAEAVGAVPPGAALPFSDDARVAALRTLHERARSLAPAEALDAALAAAAVLELLRTWPDPAQRLANVEALRGAARAYENLCRVRRCAATVAGLVEHLATLAEQKDADYQAVPGTEDAVTLSTWHSAKGLEWPVVVLASLAFAKDRDPWDACIERPERFDPARPLAGRWVRWWPWPYGKLSAGLELADRVDETPSAAALREDDARERVRLLYVVFTRARDRLVLAAGVKKGAPCVAALEPLRDVAGQPVLAMPFGAVEGMAVARAGTVALPCRVRALSGAEVEPQPVAAAARPWYDGAPSVIRGREVVNPSNEPVAASEPGRIVAVTPLAGRAPLRDVADMGALGDAVHAFLAADRRAGDREAVAARLLAAYGVAGTVAPASLVHASDALRAFLEARYPGAAWRREWPVRARLVDRGEPRLLQGEVDLFLERPDGFVLVDHKSFPGNDRERDERVVAYAAQLGLYAFVLERALGKPLLAAFIHLPIRGEIVEVDVGRVVEEWRERSTTAA</sequence>
<dbReference type="InterPro" id="IPR000212">
    <property type="entry name" value="DNA_helicase_UvrD/REP"/>
</dbReference>
<feature type="binding site" evidence="14">
    <location>
        <begin position="8"/>
        <end position="15"/>
    </location>
    <ligand>
        <name>ATP</name>
        <dbReference type="ChEBI" id="CHEBI:30616"/>
    </ligand>
</feature>
<dbReference type="PANTHER" id="PTHR11070:SF55">
    <property type="entry name" value="DNA 3'-5' HELICASE"/>
    <property type="match status" value="1"/>
</dbReference>
<evidence type="ECO:0000256" key="4">
    <source>
        <dbReference type="ARBA" id="ARBA00022801"/>
    </source>
</evidence>
<feature type="domain" description="UvrD-like helicase ATP-binding" evidence="15">
    <location>
        <begin position="1"/>
        <end position="401"/>
    </location>
</feature>
<feature type="domain" description="UvrD-like helicase C-terminal" evidence="16">
    <location>
        <begin position="407"/>
        <end position="706"/>
    </location>
</feature>
<keyword evidence="8" id="KW-0238">DNA-binding</keyword>
<keyword evidence="7 14" id="KW-0067">ATP-binding</keyword>
<dbReference type="InterPro" id="IPR014017">
    <property type="entry name" value="DNA_helicase_UvrD-like_C"/>
</dbReference>
<dbReference type="SUPFAM" id="SSF52980">
    <property type="entry name" value="Restriction endonuclease-like"/>
    <property type="match status" value="1"/>
</dbReference>
<evidence type="ECO:0000256" key="11">
    <source>
        <dbReference type="ARBA" id="ARBA00034617"/>
    </source>
</evidence>
<dbReference type="EC" id="5.6.2.4" evidence="12"/>
<gene>
    <name evidence="17" type="ORF">AMOR_19150</name>
</gene>
<name>A0ABM7WTW7_9BACT</name>
<dbReference type="Pfam" id="PF00580">
    <property type="entry name" value="UvrD-helicase"/>
    <property type="match status" value="1"/>
</dbReference>
<dbReference type="InterPro" id="IPR014016">
    <property type="entry name" value="UvrD-like_ATP-bd"/>
</dbReference>
<protein>
    <recommendedName>
        <fullName evidence="12">DNA 3'-5' helicase</fullName>
        <ecNumber evidence="12">5.6.2.4</ecNumber>
    </recommendedName>
</protein>
<dbReference type="SUPFAM" id="SSF52540">
    <property type="entry name" value="P-loop containing nucleoside triphosphate hydrolases"/>
    <property type="match status" value="1"/>
</dbReference>